<feature type="binding site" evidence="11">
    <location>
        <position position="95"/>
    </location>
    <ligand>
        <name>Mn(2+)</name>
        <dbReference type="ChEBI" id="CHEBI:29035"/>
        <label>1</label>
    </ligand>
</feature>
<sequence length="322" mass="35985">MGPIGLTMTVKEAVIPALIGIDIGCGMSMVKLGKIRKDFQKLDTVIRDNVPVGFKVRNTVHRDASDFDLGRLNCFKHIRDDKAMLSIGTLGGGNHFIELDADENGEGYLIIHSGSRHLGKEVAEYYMDKGHKYLMEHGKENVPYELTYLTDELLSDYLHDIQVVQEYAELNRHIIMKEICKGMKWKVTDEKSCIHNYIEQTNGAAILRKGAISAKENQEVIIPINMRDGVILGIGKGNDEWNSSAPHGAGRISSREKVTTSHTVSEFKASMKGIYTSCISNDTLDEAPFAYRDIDYIKEAVKETVEITKLLKPVYNYKGGNA</sequence>
<dbReference type="GO" id="GO:0006281">
    <property type="term" value="P:DNA repair"/>
    <property type="evidence" value="ECO:0007669"/>
    <property type="project" value="TreeGrafter"/>
</dbReference>
<keyword evidence="6 10" id="KW-0342">GTP-binding</keyword>
<dbReference type="eggNOG" id="COG1690">
    <property type="taxonomic scope" value="Bacteria"/>
</dbReference>
<keyword evidence="5" id="KW-0692">RNA repair</keyword>
<dbReference type="EC" id="6.5.1.8" evidence="1"/>
<feature type="binding site" evidence="10">
    <location>
        <begin position="223"/>
        <end position="226"/>
    </location>
    <ligand>
        <name>GMP</name>
        <dbReference type="ChEBI" id="CHEBI:58115"/>
    </ligand>
</feature>
<evidence type="ECO:0000256" key="1">
    <source>
        <dbReference type="ARBA" id="ARBA00012726"/>
    </source>
</evidence>
<gene>
    <name evidence="12" type="ordered locus">bpr_III119</name>
</gene>
<organism evidence="12 13">
    <name type="scientific">Butyrivibrio proteoclasticus (strain ATCC 51982 / DSM 14932 / B316)</name>
    <name type="common">Clostridium proteoclasticum</name>
    <dbReference type="NCBI Taxonomy" id="515622"/>
    <lineage>
        <taxon>Bacteria</taxon>
        <taxon>Bacillati</taxon>
        <taxon>Bacillota</taxon>
        <taxon>Clostridia</taxon>
        <taxon>Lachnospirales</taxon>
        <taxon>Lachnospiraceae</taxon>
        <taxon>Butyrivibrio</taxon>
    </lineage>
</organism>
<dbReference type="InterPro" id="IPR001233">
    <property type="entry name" value="RtcB"/>
</dbReference>
<feature type="binding site" evidence="10">
    <location>
        <begin position="94"/>
        <end position="98"/>
    </location>
    <ligand>
        <name>GMP</name>
        <dbReference type="ChEBI" id="CHEBI:58115"/>
    </ligand>
</feature>
<reference evidence="12 13" key="1">
    <citation type="journal article" date="2010" name="PLoS ONE">
        <title>The glycobiome of the rumen bacterium Butyrivibrio proteoclasticus B316(T) highlights adaptation to a polysaccharide-rich environment.</title>
        <authorList>
            <person name="Kelly W.J."/>
            <person name="Leahy S.C."/>
            <person name="Altermann E."/>
            <person name="Yeoman C.J."/>
            <person name="Dunne J.C."/>
            <person name="Kong Z."/>
            <person name="Pacheco D.M."/>
            <person name="Li D."/>
            <person name="Noel S.J."/>
            <person name="Moon C.D."/>
            <person name="Cookson A.L."/>
            <person name="Attwood G.T."/>
        </authorList>
    </citation>
    <scope>NUCLEOTIDE SEQUENCE [LARGE SCALE GENOMIC DNA]</scope>
    <source>
        <strain evidence="13">ATCC 51982 / DSM 14932 / B316</strain>
    </source>
</reference>
<evidence type="ECO:0000256" key="10">
    <source>
        <dbReference type="PIRSR" id="PIRSR601233-2"/>
    </source>
</evidence>
<dbReference type="KEGG" id="bpb:bpr_III119"/>
<name>E0S325_BUTPB</name>
<feature type="active site" description="GMP-histidine intermediate" evidence="9">
    <location>
        <position position="247"/>
    </location>
</feature>
<accession>E0S325</accession>
<evidence type="ECO:0000313" key="13">
    <source>
        <dbReference type="Proteomes" id="UP000001299"/>
    </source>
</evidence>
<dbReference type="PANTHER" id="PTHR43749">
    <property type="entry name" value="RNA-SPLICING LIGASE RTCB"/>
    <property type="match status" value="1"/>
</dbReference>
<feature type="binding site" evidence="10">
    <location>
        <position position="318"/>
    </location>
    <ligand>
        <name>GMP</name>
        <dbReference type="ChEBI" id="CHEBI:58115"/>
    </ligand>
</feature>
<dbReference type="SUPFAM" id="SSF103365">
    <property type="entry name" value="Hypothetical protein PH1602"/>
    <property type="match status" value="1"/>
</dbReference>
<comment type="catalytic activity">
    <reaction evidence="8">
        <text>a 3'-end 3'-phospho-ribonucleotide-RNA + a 5'-end dephospho-ribonucleoside-RNA + GTP = a ribonucleotidyl-ribonucleotide-RNA + GMP + diphosphate</text>
        <dbReference type="Rhea" id="RHEA:68076"/>
        <dbReference type="Rhea" id="RHEA-COMP:10463"/>
        <dbReference type="Rhea" id="RHEA-COMP:13936"/>
        <dbReference type="Rhea" id="RHEA-COMP:17355"/>
        <dbReference type="ChEBI" id="CHEBI:33019"/>
        <dbReference type="ChEBI" id="CHEBI:37565"/>
        <dbReference type="ChEBI" id="CHEBI:58115"/>
        <dbReference type="ChEBI" id="CHEBI:83062"/>
        <dbReference type="ChEBI" id="CHEBI:138284"/>
        <dbReference type="ChEBI" id="CHEBI:173118"/>
        <dbReference type="EC" id="6.5.1.8"/>
    </reaction>
</comment>
<dbReference type="Proteomes" id="UP000001299">
    <property type="component" value="Chromosome 2"/>
</dbReference>
<keyword evidence="3 11" id="KW-0479">Metal-binding</keyword>
<proteinExistence type="predicted"/>
<dbReference type="InterPro" id="IPR052915">
    <property type="entry name" value="RtcB-like"/>
</dbReference>
<dbReference type="GO" id="GO:0006396">
    <property type="term" value="P:RNA processing"/>
    <property type="evidence" value="ECO:0007669"/>
    <property type="project" value="InterPro"/>
</dbReference>
<evidence type="ECO:0000313" key="12">
    <source>
        <dbReference type="EMBL" id="ADL35807.1"/>
    </source>
</evidence>
<evidence type="ECO:0000256" key="4">
    <source>
        <dbReference type="ARBA" id="ARBA00022741"/>
    </source>
</evidence>
<feature type="binding site" evidence="10">
    <location>
        <begin position="195"/>
        <end position="196"/>
    </location>
    <ligand>
        <name>GMP</name>
        <dbReference type="ChEBI" id="CHEBI:58115"/>
    </ligand>
</feature>
<feature type="binding site" evidence="10">
    <location>
        <begin position="247"/>
        <end position="250"/>
    </location>
    <ligand>
        <name>GMP</name>
        <dbReference type="ChEBI" id="CHEBI:58115"/>
    </ligand>
</feature>
<evidence type="ECO:0000256" key="9">
    <source>
        <dbReference type="PIRSR" id="PIRSR601233-1"/>
    </source>
</evidence>
<dbReference type="PANTHER" id="PTHR43749:SF2">
    <property type="entry name" value="RNA-SPLICING LIGASE RTCB"/>
    <property type="match status" value="1"/>
</dbReference>
<evidence type="ECO:0000256" key="5">
    <source>
        <dbReference type="ARBA" id="ARBA00022800"/>
    </source>
</evidence>
<dbReference type="AlphaFoldDB" id="E0S325"/>
<dbReference type="InterPro" id="IPR036025">
    <property type="entry name" value="RtcB-like_sf"/>
</dbReference>
<dbReference type="GO" id="GO:0003909">
    <property type="term" value="F:DNA ligase activity"/>
    <property type="evidence" value="ECO:0007669"/>
    <property type="project" value="TreeGrafter"/>
</dbReference>
<dbReference type="GO" id="GO:0170057">
    <property type="term" value="F:RNA ligase (GTP) activity"/>
    <property type="evidence" value="ECO:0007669"/>
    <property type="project" value="UniProtKB-EC"/>
</dbReference>
<feature type="binding site" evidence="11">
    <location>
        <position position="112"/>
    </location>
    <ligand>
        <name>Mn(2+)</name>
        <dbReference type="ChEBI" id="CHEBI:29035"/>
        <label>2</label>
    </ligand>
</feature>
<keyword evidence="7 11" id="KW-0464">Manganese</keyword>
<dbReference type="GO" id="GO:0005525">
    <property type="term" value="F:GTP binding"/>
    <property type="evidence" value="ECO:0007669"/>
    <property type="project" value="UniProtKB-KW"/>
</dbReference>
<protein>
    <recommendedName>
        <fullName evidence="1">3'-phosphate/5'-hydroxy nucleic acid ligase</fullName>
        <ecNumber evidence="1">6.5.1.8</ecNumber>
    </recommendedName>
</protein>
<comment type="cofactor">
    <cofactor evidence="11">
        <name>Mn(2+)</name>
        <dbReference type="ChEBI" id="CHEBI:29035"/>
    </cofactor>
    <text evidence="11">Binds 2 manganese ions per subunit.</text>
</comment>
<evidence type="ECO:0000256" key="6">
    <source>
        <dbReference type="ARBA" id="ARBA00023134"/>
    </source>
</evidence>
<evidence type="ECO:0000256" key="11">
    <source>
        <dbReference type="PIRSR" id="PIRSR601233-3"/>
    </source>
</evidence>
<dbReference type="STRING" id="515622.bpr_III119"/>
<dbReference type="GO" id="GO:0042245">
    <property type="term" value="P:RNA repair"/>
    <property type="evidence" value="ECO:0007669"/>
    <property type="project" value="UniProtKB-KW"/>
</dbReference>
<dbReference type="Gene3D" id="3.90.1860.10">
    <property type="entry name" value="tRNA-splicing ligase RtcB"/>
    <property type="match status" value="1"/>
</dbReference>
<dbReference type="HOGENOM" id="CLU_022279_1_1_9"/>
<evidence type="ECO:0000256" key="2">
    <source>
        <dbReference type="ARBA" id="ARBA00022598"/>
    </source>
</evidence>
<keyword evidence="2" id="KW-0436">Ligase</keyword>
<feature type="binding site" evidence="11">
    <location>
        <position position="195"/>
    </location>
    <ligand>
        <name>Mn(2+)</name>
        <dbReference type="ChEBI" id="CHEBI:29035"/>
        <label>2</label>
    </ligand>
</feature>
<evidence type="ECO:0000256" key="3">
    <source>
        <dbReference type="ARBA" id="ARBA00022723"/>
    </source>
</evidence>
<evidence type="ECO:0000256" key="7">
    <source>
        <dbReference type="ARBA" id="ARBA00023211"/>
    </source>
</evidence>
<dbReference type="GO" id="GO:0030145">
    <property type="term" value="F:manganese ion binding"/>
    <property type="evidence" value="ECO:0007669"/>
    <property type="project" value="TreeGrafter"/>
</dbReference>
<dbReference type="EMBL" id="CP001811">
    <property type="protein sequence ID" value="ADL35807.1"/>
    <property type="molecule type" value="Genomic_DNA"/>
</dbReference>
<keyword evidence="4 10" id="KW-0547">Nucleotide-binding</keyword>
<keyword evidence="13" id="KW-1185">Reference proteome</keyword>
<dbReference type="Pfam" id="PF01139">
    <property type="entry name" value="RtcB"/>
    <property type="match status" value="2"/>
</dbReference>
<evidence type="ECO:0000256" key="8">
    <source>
        <dbReference type="ARBA" id="ARBA00047746"/>
    </source>
</evidence>